<comment type="caution">
    <text evidence="1">The sequence shown here is derived from an EMBL/GenBank/DDBJ whole genome shotgun (WGS) entry which is preliminary data.</text>
</comment>
<dbReference type="EMBL" id="JACIBS010000003">
    <property type="protein sequence ID" value="MBB3665235.1"/>
    <property type="molecule type" value="Genomic_DNA"/>
</dbReference>
<dbReference type="Proteomes" id="UP000564573">
    <property type="component" value="Unassembled WGS sequence"/>
</dbReference>
<evidence type="ECO:0000313" key="2">
    <source>
        <dbReference type="Proteomes" id="UP000564573"/>
    </source>
</evidence>
<name>A0A839XZU3_9PSEU</name>
<gene>
    <name evidence="1" type="ORF">FB384_004188</name>
</gene>
<reference evidence="1 2" key="1">
    <citation type="submission" date="2020-08" db="EMBL/GenBank/DDBJ databases">
        <title>Sequencing the genomes of 1000 actinobacteria strains.</title>
        <authorList>
            <person name="Klenk H.-P."/>
        </authorList>
    </citation>
    <scope>NUCLEOTIDE SEQUENCE [LARGE SCALE GENOMIC DNA]</scope>
    <source>
        <strain evidence="1 2">DSM 45267</strain>
    </source>
</reference>
<protein>
    <submittedName>
        <fullName evidence="1">Uncharacterized protein</fullName>
    </submittedName>
</protein>
<sequence>MLVTDITPDTKCPETARAGRWHLPRFVAHHVVTMPGRLVARDTHQTLMLARCGPQRLRAPRRGESDSERCLACTRLRHVESTYEPVGAAH</sequence>
<dbReference type="AlphaFoldDB" id="A0A839XZU3"/>
<proteinExistence type="predicted"/>
<accession>A0A839XZU3</accession>
<organism evidence="1 2">
    <name type="scientific">Prauserella sediminis</name>
    <dbReference type="NCBI Taxonomy" id="577680"/>
    <lineage>
        <taxon>Bacteria</taxon>
        <taxon>Bacillati</taxon>
        <taxon>Actinomycetota</taxon>
        <taxon>Actinomycetes</taxon>
        <taxon>Pseudonocardiales</taxon>
        <taxon>Pseudonocardiaceae</taxon>
        <taxon>Prauserella</taxon>
        <taxon>Prauserella salsuginis group</taxon>
    </lineage>
</organism>
<keyword evidence="2" id="KW-1185">Reference proteome</keyword>
<evidence type="ECO:0000313" key="1">
    <source>
        <dbReference type="EMBL" id="MBB3665235.1"/>
    </source>
</evidence>